<sequence>ACLAADGESLLISNLDTGTDLYSIPRLLPIRSFNQNMKLLIPFQVAVAAPESLVVCGSDRGNVMLFDFHDGSLVQTLSHSSGISQVHSEFQRSIIVSGASGEGPMSIKVWSRAKVGVFST</sequence>
<name>A0A067PFU5_9AGAM</name>
<keyword evidence="2" id="KW-1185">Reference proteome</keyword>
<reference evidence="2" key="1">
    <citation type="journal article" date="2014" name="Proc. Natl. Acad. Sci. U.S.A.">
        <title>Extensive sampling of basidiomycete genomes demonstrates inadequacy of the white-rot/brown-rot paradigm for wood decay fungi.</title>
        <authorList>
            <person name="Riley R."/>
            <person name="Salamov A.A."/>
            <person name="Brown D.W."/>
            <person name="Nagy L.G."/>
            <person name="Floudas D."/>
            <person name="Held B.W."/>
            <person name="Levasseur A."/>
            <person name="Lombard V."/>
            <person name="Morin E."/>
            <person name="Otillar R."/>
            <person name="Lindquist E.A."/>
            <person name="Sun H."/>
            <person name="LaButti K.M."/>
            <person name="Schmutz J."/>
            <person name="Jabbour D."/>
            <person name="Luo H."/>
            <person name="Baker S.E."/>
            <person name="Pisabarro A.G."/>
            <person name="Walton J.D."/>
            <person name="Blanchette R.A."/>
            <person name="Henrissat B."/>
            <person name="Martin F."/>
            <person name="Cullen D."/>
            <person name="Hibbett D.S."/>
            <person name="Grigoriev I.V."/>
        </authorList>
    </citation>
    <scope>NUCLEOTIDE SEQUENCE [LARGE SCALE GENOMIC DNA]</scope>
    <source>
        <strain evidence="2">MUCL 33604</strain>
    </source>
</reference>
<accession>A0A067PFU5</accession>
<dbReference type="OrthoDB" id="3238562at2759"/>
<dbReference type="Proteomes" id="UP000027265">
    <property type="component" value="Unassembled WGS sequence"/>
</dbReference>
<evidence type="ECO:0000313" key="2">
    <source>
        <dbReference type="Proteomes" id="UP000027265"/>
    </source>
</evidence>
<evidence type="ECO:0008006" key="3">
    <source>
        <dbReference type="Google" id="ProtNLM"/>
    </source>
</evidence>
<dbReference type="EMBL" id="KL197789">
    <property type="protein sequence ID" value="KDQ49341.1"/>
    <property type="molecule type" value="Genomic_DNA"/>
</dbReference>
<proteinExistence type="predicted"/>
<feature type="non-terminal residue" evidence="1">
    <location>
        <position position="1"/>
    </location>
</feature>
<organism evidence="1 2">
    <name type="scientific">Jaapia argillacea MUCL 33604</name>
    <dbReference type="NCBI Taxonomy" id="933084"/>
    <lineage>
        <taxon>Eukaryota</taxon>
        <taxon>Fungi</taxon>
        <taxon>Dikarya</taxon>
        <taxon>Basidiomycota</taxon>
        <taxon>Agaricomycotina</taxon>
        <taxon>Agaricomycetes</taxon>
        <taxon>Agaricomycetidae</taxon>
        <taxon>Jaapiales</taxon>
        <taxon>Jaapiaceae</taxon>
        <taxon>Jaapia</taxon>
    </lineage>
</organism>
<dbReference type="Gene3D" id="2.130.10.10">
    <property type="entry name" value="YVTN repeat-like/Quinoprotein amine dehydrogenase"/>
    <property type="match status" value="1"/>
</dbReference>
<dbReference type="SUPFAM" id="SSF50978">
    <property type="entry name" value="WD40 repeat-like"/>
    <property type="match status" value="1"/>
</dbReference>
<dbReference type="InterPro" id="IPR036322">
    <property type="entry name" value="WD40_repeat_dom_sf"/>
</dbReference>
<protein>
    <recommendedName>
        <fullName evidence="3">Anaphase-promoting complex subunit 4 WD40 domain-containing protein</fullName>
    </recommendedName>
</protein>
<gene>
    <name evidence="1" type="ORF">JAAARDRAFT_143598</name>
</gene>
<dbReference type="HOGENOM" id="CLU_2055241_0_0_1"/>
<dbReference type="InParanoid" id="A0A067PFU5"/>
<dbReference type="InterPro" id="IPR015943">
    <property type="entry name" value="WD40/YVTN_repeat-like_dom_sf"/>
</dbReference>
<dbReference type="AlphaFoldDB" id="A0A067PFU5"/>
<evidence type="ECO:0000313" key="1">
    <source>
        <dbReference type="EMBL" id="KDQ49341.1"/>
    </source>
</evidence>